<dbReference type="InterPro" id="IPR027417">
    <property type="entry name" value="P-loop_NTPase"/>
</dbReference>
<dbReference type="PROSITE" id="PS50162">
    <property type="entry name" value="RECA_2"/>
    <property type="match status" value="1"/>
</dbReference>
<dbReference type="PANTHER" id="PTHR45900">
    <property type="entry name" value="RECA"/>
    <property type="match status" value="1"/>
</dbReference>
<dbReference type="Pfam" id="PF21096">
    <property type="entry name" value="RecA_C"/>
    <property type="match status" value="1"/>
</dbReference>
<dbReference type="Proteomes" id="UP001472866">
    <property type="component" value="Chromosome 10"/>
</dbReference>
<dbReference type="Gene3D" id="3.40.50.300">
    <property type="entry name" value="P-loop containing nucleotide triphosphate hydrolases"/>
    <property type="match status" value="1"/>
</dbReference>
<dbReference type="InterPro" id="IPR020588">
    <property type="entry name" value="RecA_ATP-bd"/>
</dbReference>
<keyword evidence="12" id="KW-1185">Reference proteome</keyword>
<keyword evidence="8" id="KW-0227">DNA damage</keyword>
<keyword evidence="3 7" id="KW-0067">ATP-binding</keyword>
<dbReference type="SUPFAM" id="SSF54752">
    <property type="entry name" value="RecA protein, C-terminal domain"/>
    <property type="match status" value="1"/>
</dbReference>
<comment type="similarity">
    <text evidence="1 7">Belongs to the RecA family.</text>
</comment>
<proteinExistence type="inferred from homology"/>
<keyword evidence="4 8" id="KW-0238">DNA-binding</keyword>
<dbReference type="Pfam" id="PF00154">
    <property type="entry name" value="RecA_N"/>
    <property type="match status" value="1"/>
</dbReference>
<feature type="domain" description="RecA family profile 2" evidence="10">
    <location>
        <begin position="235"/>
        <end position="308"/>
    </location>
</feature>
<dbReference type="PROSITE" id="PS50163">
    <property type="entry name" value="RECA_3"/>
    <property type="match status" value="1"/>
</dbReference>
<dbReference type="InterPro" id="IPR049428">
    <property type="entry name" value="RecA-like_N"/>
</dbReference>
<keyword evidence="2 7" id="KW-0547">Nucleotide-binding</keyword>
<dbReference type="SUPFAM" id="SSF52540">
    <property type="entry name" value="P-loop containing nucleoside triphosphate hydrolases"/>
    <property type="match status" value="1"/>
</dbReference>
<evidence type="ECO:0000313" key="12">
    <source>
        <dbReference type="Proteomes" id="UP001472866"/>
    </source>
</evidence>
<dbReference type="GO" id="GO:0005524">
    <property type="term" value="F:ATP binding"/>
    <property type="evidence" value="ECO:0007669"/>
    <property type="project" value="UniProtKB-KW"/>
</dbReference>
<dbReference type="GO" id="GO:0003697">
    <property type="term" value="F:single-stranded DNA binding"/>
    <property type="evidence" value="ECO:0007669"/>
    <property type="project" value="InterPro"/>
</dbReference>
<evidence type="ECO:0000259" key="10">
    <source>
        <dbReference type="PROSITE" id="PS50163"/>
    </source>
</evidence>
<dbReference type="InterPro" id="IPR049261">
    <property type="entry name" value="RecA-like_C"/>
</dbReference>
<evidence type="ECO:0000256" key="5">
    <source>
        <dbReference type="ARBA" id="ARBA00023172"/>
    </source>
</evidence>
<reference evidence="11 12" key="1">
    <citation type="submission" date="2024-03" db="EMBL/GenBank/DDBJ databases">
        <title>Complete genome sequence of the green alga Chloropicon roscoffensis RCC1871.</title>
        <authorList>
            <person name="Lemieux C."/>
            <person name="Pombert J.-F."/>
            <person name="Otis C."/>
            <person name="Turmel M."/>
        </authorList>
    </citation>
    <scope>NUCLEOTIDE SEQUENCE [LARGE SCALE GENOMIC DNA]</scope>
    <source>
        <strain evidence="11 12">RCC1871</strain>
    </source>
</reference>
<dbReference type="NCBIfam" id="TIGR02012">
    <property type="entry name" value="tigrfam_recA"/>
    <property type="match status" value="1"/>
</dbReference>
<evidence type="ECO:0000256" key="3">
    <source>
        <dbReference type="ARBA" id="ARBA00022840"/>
    </source>
</evidence>
<evidence type="ECO:0000256" key="1">
    <source>
        <dbReference type="ARBA" id="ARBA00009391"/>
    </source>
</evidence>
<dbReference type="InterPro" id="IPR023400">
    <property type="entry name" value="RecA_C_sf"/>
</dbReference>
<evidence type="ECO:0000256" key="8">
    <source>
        <dbReference type="RuleBase" id="RU004527"/>
    </source>
</evidence>
<evidence type="ECO:0000259" key="9">
    <source>
        <dbReference type="PROSITE" id="PS50162"/>
    </source>
</evidence>
<name>A0AAX4PFN0_9CHLO</name>
<dbReference type="GO" id="GO:0140664">
    <property type="term" value="F:ATP-dependent DNA damage sensor activity"/>
    <property type="evidence" value="ECO:0007669"/>
    <property type="project" value="InterPro"/>
</dbReference>
<dbReference type="InterPro" id="IPR020587">
    <property type="entry name" value="RecA_monomer-monomer_interface"/>
</dbReference>
<organism evidence="11 12">
    <name type="scientific">Chloropicon roscoffensis</name>
    <dbReference type="NCBI Taxonomy" id="1461544"/>
    <lineage>
        <taxon>Eukaryota</taxon>
        <taxon>Viridiplantae</taxon>
        <taxon>Chlorophyta</taxon>
        <taxon>Chloropicophyceae</taxon>
        <taxon>Chloropicales</taxon>
        <taxon>Chloropicaceae</taxon>
        <taxon>Chloropicon</taxon>
    </lineage>
</organism>
<keyword evidence="5 8" id="KW-0233">DNA recombination</keyword>
<comment type="function">
    <text evidence="6">Involved in recombination ability and DNA strand transfer activity.</text>
</comment>
<dbReference type="GO" id="GO:0006310">
    <property type="term" value="P:DNA recombination"/>
    <property type="evidence" value="ECO:0007669"/>
    <property type="project" value="UniProtKB-KW"/>
</dbReference>
<dbReference type="PANTHER" id="PTHR45900:SF6">
    <property type="entry name" value="DNA REPAIR PROTEIN RECA HOMOLOG 3, MITOCHONDRIAL-RELATED"/>
    <property type="match status" value="1"/>
</dbReference>
<dbReference type="EMBL" id="CP151510">
    <property type="protein sequence ID" value="WZN64802.1"/>
    <property type="molecule type" value="Genomic_DNA"/>
</dbReference>
<dbReference type="SMART" id="SM00382">
    <property type="entry name" value="AAA"/>
    <property type="match status" value="1"/>
</dbReference>
<evidence type="ECO:0000256" key="7">
    <source>
        <dbReference type="RuleBase" id="RU003422"/>
    </source>
</evidence>
<dbReference type="FunFam" id="3.40.50.300:FF:000087">
    <property type="entry name" value="Recombinase RecA"/>
    <property type="match status" value="1"/>
</dbReference>
<evidence type="ECO:0000256" key="6">
    <source>
        <dbReference type="ARBA" id="ARBA00056887"/>
    </source>
</evidence>
<evidence type="ECO:0000256" key="4">
    <source>
        <dbReference type="ARBA" id="ARBA00023125"/>
    </source>
</evidence>
<dbReference type="GO" id="GO:0006281">
    <property type="term" value="P:DNA repair"/>
    <property type="evidence" value="ECO:0007669"/>
    <property type="project" value="InterPro"/>
</dbReference>
<sequence>MALVRAGLVRARMALAVGARSLAFSSKSEANPASAANEALEAAISQVEKNHGAGTVMRLGSASESIRNCSVIPTGSLQLDSILGVGGLPRGRVCEIYGPEASGKTTLALHIIAEAQRRNGTCVFVDAEHALDREYADQIGVNTDTLLLSQPDTGEQALDVVDTFIRSASVDVVCVDSVAALVPKAELEGAMTEPHMALQARLMSKALRKISHSLAKSGTLLVFLNQVRQKINMGGFSYGITEITSGGTALKYYSSVRMEIRKIGSIKRDNEIVGHNVRVKVAKNKVAPPFKQVQLMLEFGKGLCPYSEVLDLGLHFGLLQQKGSWFAVAGGENIGQGKEAAKDFLRDNPALYEDLRGQVKDLLFAKKE</sequence>
<dbReference type="AlphaFoldDB" id="A0AAX4PFN0"/>
<accession>A0AAX4PFN0</accession>
<gene>
    <name evidence="11" type="ORF">HKI87_10g63590</name>
</gene>
<dbReference type="InterPro" id="IPR013765">
    <property type="entry name" value="DNA_recomb/repair_RecA"/>
</dbReference>
<protein>
    <submittedName>
        <fullName evidence="11">Chloroplast DNA recombination protein RecA</fullName>
    </submittedName>
</protein>
<dbReference type="HAMAP" id="MF_00268">
    <property type="entry name" value="RecA"/>
    <property type="match status" value="1"/>
</dbReference>
<evidence type="ECO:0000313" key="11">
    <source>
        <dbReference type="EMBL" id="WZN64802.1"/>
    </source>
</evidence>
<feature type="domain" description="RecA family profile 1" evidence="9">
    <location>
        <begin position="68"/>
        <end position="227"/>
    </location>
</feature>
<dbReference type="CDD" id="cd00983">
    <property type="entry name" value="RecA"/>
    <property type="match status" value="1"/>
</dbReference>
<evidence type="ECO:0000256" key="2">
    <source>
        <dbReference type="ARBA" id="ARBA00022741"/>
    </source>
</evidence>
<dbReference type="InterPro" id="IPR003593">
    <property type="entry name" value="AAA+_ATPase"/>
</dbReference>
<dbReference type="PRINTS" id="PR00142">
    <property type="entry name" value="RECA"/>
</dbReference>